<evidence type="ECO:0000313" key="7">
    <source>
        <dbReference type="EMBL" id="QOW18472.1"/>
    </source>
</evidence>
<evidence type="ECO:0000256" key="4">
    <source>
        <dbReference type="ARBA" id="ARBA00022989"/>
    </source>
</evidence>
<evidence type="ECO:0000256" key="5">
    <source>
        <dbReference type="ARBA" id="ARBA00023136"/>
    </source>
</evidence>
<dbReference type="KEGG" id="lcic:INQ41_06980"/>
<dbReference type="InterPro" id="IPR000802">
    <property type="entry name" value="Arsenical_pump_ArsB"/>
</dbReference>
<feature type="transmembrane region" description="Helical" evidence="6">
    <location>
        <begin position="94"/>
        <end position="127"/>
    </location>
</feature>
<dbReference type="GO" id="GO:0005886">
    <property type="term" value="C:plasma membrane"/>
    <property type="evidence" value="ECO:0007669"/>
    <property type="project" value="UniProtKB-SubCell"/>
</dbReference>
<feature type="transmembrane region" description="Helical" evidence="6">
    <location>
        <begin position="25"/>
        <end position="44"/>
    </location>
</feature>
<organism evidence="7 8">
    <name type="scientific">Novilysobacter ciconiae</name>
    <dbReference type="NCBI Taxonomy" id="2781022"/>
    <lineage>
        <taxon>Bacteria</taxon>
        <taxon>Pseudomonadati</taxon>
        <taxon>Pseudomonadota</taxon>
        <taxon>Gammaproteobacteria</taxon>
        <taxon>Lysobacterales</taxon>
        <taxon>Lysobacteraceae</taxon>
        <taxon>Novilysobacter</taxon>
    </lineage>
</organism>
<dbReference type="PANTHER" id="PTHR43302">
    <property type="entry name" value="TRANSPORTER ARSB-RELATED"/>
    <property type="match status" value="1"/>
</dbReference>
<proteinExistence type="inferred from homology"/>
<reference evidence="7 8" key="1">
    <citation type="submission" date="2020-10" db="EMBL/GenBank/DDBJ databases">
        <title>complete genome sequencing of Lysobacter sp. H21R20.</title>
        <authorList>
            <person name="Bae J.-W."/>
            <person name="Lee S.-Y."/>
        </authorList>
    </citation>
    <scope>NUCLEOTIDE SEQUENCE [LARGE SCALE GENOMIC DNA]</scope>
    <source>
        <strain evidence="7 8">H21R20</strain>
    </source>
</reference>
<protein>
    <recommendedName>
        <fullName evidence="6">Arsenical pump membrane protein</fullName>
    </recommendedName>
</protein>
<keyword evidence="6" id="KW-0813">Transport</keyword>
<gene>
    <name evidence="7" type="ORF">INQ41_06980</name>
</gene>
<dbReference type="EMBL" id="CP063656">
    <property type="protein sequence ID" value="QOW18472.1"/>
    <property type="molecule type" value="Genomic_DNA"/>
</dbReference>
<comment type="function">
    <text evidence="6">Involved in arsenical resistance. Thought to form the channel of an arsenite pump.</text>
</comment>
<feature type="transmembrane region" description="Helical" evidence="6">
    <location>
        <begin position="218"/>
        <end position="240"/>
    </location>
</feature>
<comment type="similarity">
    <text evidence="6">Belongs to the ArsB family.</text>
</comment>
<keyword evidence="8" id="KW-1185">Reference proteome</keyword>
<feature type="transmembrane region" description="Helical" evidence="6">
    <location>
        <begin position="246"/>
        <end position="266"/>
    </location>
</feature>
<keyword evidence="6" id="KW-0059">Arsenical resistance</keyword>
<comment type="caution">
    <text evidence="6">Lacks conserved residue(s) required for the propagation of feature annotation.</text>
</comment>
<keyword evidence="2" id="KW-1003">Cell membrane</keyword>
<feature type="transmembrane region" description="Helical" evidence="6">
    <location>
        <begin position="51"/>
        <end position="70"/>
    </location>
</feature>
<dbReference type="NCBIfam" id="NF011980">
    <property type="entry name" value="PRK15445.1"/>
    <property type="match status" value="1"/>
</dbReference>
<evidence type="ECO:0000256" key="6">
    <source>
        <dbReference type="RuleBase" id="RU004993"/>
    </source>
</evidence>
<feature type="transmembrane region" description="Helical" evidence="6">
    <location>
        <begin position="134"/>
        <end position="155"/>
    </location>
</feature>
<accession>A0A7S6UDV1</accession>
<dbReference type="PRINTS" id="PR00758">
    <property type="entry name" value="ARSENICPUMP"/>
</dbReference>
<feature type="transmembrane region" description="Helical" evidence="6">
    <location>
        <begin position="278"/>
        <end position="296"/>
    </location>
</feature>
<comment type="subcellular location">
    <subcellularLocation>
        <location evidence="1 6">Cell membrane</location>
        <topology evidence="1 6">Multi-pass membrane protein</topology>
    </subcellularLocation>
</comment>
<dbReference type="Proteomes" id="UP000594059">
    <property type="component" value="Chromosome"/>
</dbReference>
<feature type="transmembrane region" description="Helical" evidence="6">
    <location>
        <begin position="316"/>
        <end position="334"/>
    </location>
</feature>
<dbReference type="RefSeq" id="WP_193983090.1">
    <property type="nucleotide sequence ID" value="NZ_CP063656.1"/>
</dbReference>
<keyword evidence="5 6" id="KW-0472">Membrane</keyword>
<dbReference type="GO" id="GO:0046685">
    <property type="term" value="P:response to arsenic-containing substance"/>
    <property type="evidence" value="ECO:0007669"/>
    <property type="project" value="UniProtKB-KW"/>
</dbReference>
<sequence>MLLALLIFIATIVLVIWQPKGLGVGWSASFGAALALLTGVVGLADIPTVWGFVWNATFTFVAVIIISLVLDEAGFFEWAALHVARWGKGNGRRLFVYLVLLGAAVAALFANDGAALILTPIVIAMLLALKFSPAATLAFVMGAGFIADTASLPLIVSNLVNIVSADYFDIGFAEYASVMFPVNLVSVAATLAVLLWFFRRDIPANYDVTRLKDPRSAIVDRTTFNAGWAVLGLLLVGFLVLERLGVPISAVAGAGALALLTVAAKGHVISTRKVVREAPWQIVVFSLGMYLVVYGLRNEGLTDHLAGLLDGFAGHGLWAATFGTGLLTAFLSSVMNNMPTVLVGALSIDASQADGAVREAMVYANVIGSDLGPKFTPIGSLATLLWLHVLARKDIRITWGYYFRVGVVLTLPVLLVTLAALVIRLSLA</sequence>
<dbReference type="GO" id="GO:0008490">
    <property type="term" value="F:arsenite secondary active transmembrane transporter activity"/>
    <property type="evidence" value="ECO:0007669"/>
    <property type="project" value="TreeGrafter"/>
</dbReference>
<dbReference type="CDD" id="cd01118">
    <property type="entry name" value="ArsB_permease"/>
    <property type="match status" value="1"/>
</dbReference>
<feature type="transmembrane region" description="Helical" evidence="6">
    <location>
        <begin position="401"/>
        <end position="423"/>
    </location>
</feature>
<name>A0A7S6UDV1_9GAMM</name>
<evidence type="ECO:0000313" key="8">
    <source>
        <dbReference type="Proteomes" id="UP000594059"/>
    </source>
</evidence>
<keyword evidence="4 6" id="KW-1133">Transmembrane helix</keyword>
<evidence type="ECO:0000256" key="1">
    <source>
        <dbReference type="ARBA" id="ARBA00004651"/>
    </source>
</evidence>
<keyword evidence="3 6" id="KW-0812">Transmembrane</keyword>
<dbReference type="NCBIfam" id="TIGR00935">
    <property type="entry name" value="2a45"/>
    <property type="match status" value="1"/>
</dbReference>
<evidence type="ECO:0000256" key="3">
    <source>
        <dbReference type="ARBA" id="ARBA00022692"/>
    </source>
</evidence>
<dbReference type="GO" id="GO:0042960">
    <property type="term" value="F:antimonite secondary active transmembrane transporter activity"/>
    <property type="evidence" value="ECO:0007669"/>
    <property type="project" value="TreeGrafter"/>
</dbReference>
<evidence type="ECO:0000256" key="2">
    <source>
        <dbReference type="ARBA" id="ARBA00022475"/>
    </source>
</evidence>
<dbReference type="Pfam" id="PF02040">
    <property type="entry name" value="ArsB"/>
    <property type="match status" value="1"/>
</dbReference>
<feature type="transmembrane region" description="Helical" evidence="6">
    <location>
        <begin position="175"/>
        <end position="198"/>
    </location>
</feature>
<dbReference type="AlphaFoldDB" id="A0A7S6UDV1"/>
<dbReference type="PANTHER" id="PTHR43302:SF5">
    <property type="entry name" value="TRANSPORTER ARSB-RELATED"/>
    <property type="match status" value="1"/>
</dbReference>